<comment type="caution">
    <text evidence="2">The sequence shown here is derived from an EMBL/GenBank/DDBJ whole genome shotgun (WGS) entry which is preliminary data.</text>
</comment>
<reference evidence="2" key="1">
    <citation type="journal article" date="2023" name="Mol. Phylogenet. Evol.">
        <title>Genome-scale phylogeny and comparative genomics of the fungal order Sordariales.</title>
        <authorList>
            <person name="Hensen N."/>
            <person name="Bonometti L."/>
            <person name="Westerberg I."/>
            <person name="Brannstrom I.O."/>
            <person name="Guillou S."/>
            <person name="Cros-Aarteil S."/>
            <person name="Calhoun S."/>
            <person name="Haridas S."/>
            <person name="Kuo A."/>
            <person name="Mondo S."/>
            <person name="Pangilinan J."/>
            <person name="Riley R."/>
            <person name="LaButti K."/>
            <person name="Andreopoulos B."/>
            <person name="Lipzen A."/>
            <person name="Chen C."/>
            <person name="Yan M."/>
            <person name="Daum C."/>
            <person name="Ng V."/>
            <person name="Clum A."/>
            <person name="Steindorff A."/>
            <person name="Ohm R.A."/>
            <person name="Martin F."/>
            <person name="Silar P."/>
            <person name="Natvig D.O."/>
            <person name="Lalanne C."/>
            <person name="Gautier V."/>
            <person name="Ament-Velasquez S.L."/>
            <person name="Kruys A."/>
            <person name="Hutchinson M.I."/>
            <person name="Powell A.J."/>
            <person name="Barry K."/>
            <person name="Miller A.N."/>
            <person name="Grigoriev I.V."/>
            <person name="Debuchy R."/>
            <person name="Gladieux P."/>
            <person name="Hiltunen Thoren M."/>
            <person name="Johannesson H."/>
        </authorList>
    </citation>
    <scope>NUCLEOTIDE SEQUENCE</scope>
    <source>
        <strain evidence="2">CBS 626.80</strain>
    </source>
</reference>
<protein>
    <submittedName>
        <fullName evidence="2">Uncharacterized protein</fullName>
    </submittedName>
</protein>
<dbReference type="Proteomes" id="UP001303222">
    <property type="component" value="Unassembled WGS sequence"/>
</dbReference>
<accession>A0AAN6P3A3</accession>
<gene>
    <name evidence="2" type="ORF">QBC32DRAFT_374849</name>
</gene>
<keyword evidence="3" id="KW-1185">Reference proteome</keyword>
<evidence type="ECO:0000313" key="2">
    <source>
        <dbReference type="EMBL" id="KAK3956949.1"/>
    </source>
</evidence>
<name>A0AAN6P3A3_9PEZI</name>
<organism evidence="2 3">
    <name type="scientific">Pseudoneurospora amorphoporcata</name>
    <dbReference type="NCBI Taxonomy" id="241081"/>
    <lineage>
        <taxon>Eukaryota</taxon>
        <taxon>Fungi</taxon>
        <taxon>Dikarya</taxon>
        <taxon>Ascomycota</taxon>
        <taxon>Pezizomycotina</taxon>
        <taxon>Sordariomycetes</taxon>
        <taxon>Sordariomycetidae</taxon>
        <taxon>Sordariales</taxon>
        <taxon>Sordariaceae</taxon>
        <taxon>Pseudoneurospora</taxon>
    </lineage>
</organism>
<sequence>MYARLKTLTSAEMQQSGHGEALNHVQRTASNTVASGPQQPTPVAQLDTHWTQIEHSLLEQISRITHHSINIGYQMVEDLQRVVSQIDDFVRGVKSRFEEIQTLVSKFSVAVENSKGNAPASAENSRAQSAQGTKIYQLLSERYILGFLRVLVPLFTTHPTMGTTEALLMLRIEGCRREWIPSLTRMLKVAFGGNPEAEWNQCEYLQRQARIRGLWLCWQLVTSGNEWAICAIADPTNIPNQSGGYNGSSQNSTSPTAATTTPARATTAACKQSNHSHSSNYPSPYISSFQMNLMANTGNYGQQPQHFVVMGLDTLRPRFRPRMGTTTTALGPIVTTAQMDVDVDVDVVPNTDVDMQAEVEVRSEFERTTVQMRTRPRDDRR</sequence>
<feature type="region of interest" description="Disordered" evidence="1">
    <location>
        <begin position="242"/>
        <end position="279"/>
    </location>
</feature>
<evidence type="ECO:0000313" key="3">
    <source>
        <dbReference type="Proteomes" id="UP001303222"/>
    </source>
</evidence>
<evidence type="ECO:0000256" key="1">
    <source>
        <dbReference type="SAM" id="MobiDB-lite"/>
    </source>
</evidence>
<dbReference type="EMBL" id="MU859061">
    <property type="protein sequence ID" value="KAK3956949.1"/>
    <property type="molecule type" value="Genomic_DNA"/>
</dbReference>
<proteinExistence type="predicted"/>
<dbReference type="AlphaFoldDB" id="A0AAN6P3A3"/>
<reference evidence="2" key="2">
    <citation type="submission" date="2023-06" db="EMBL/GenBank/DDBJ databases">
        <authorList>
            <consortium name="Lawrence Berkeley National Laboratory"/>
            <person name="Mondo S.J."/>
            <person name="Hensen N."/>
            <person name="Bonometti L."/>
            <person name="Westerberg I."/>
            <person name="Brannstrom I.O."/>
            <person name="Guillou S."/>
            <person name="Cros-Aarteil S."/>
            <person name="Calhoun S."/>
            <person name="Haridas S."/>
            <person name="Kuo A."/>
            <person name="Pangilinan J."/>
            <person name="Riley R."/>
            <person name="Labutti K."/>
            <person name="Andreopoulos B."/>
            <person name="Lipzen A."/>
            <person name="Chen C."/>
            <person name="Yanf M."/>
            <person name="Daum C."/>
            <person name="Ng V."/>
            <person name="Clum A."/>
            <person name="Steindorff A."/>
            <person name="Ohm R."/>
            <person name="Martin F."/>
            <person name="Silar P."/>
            <person name="Natvig D."/>
            <person name="Lalanne C."/>
            <person name="Gautier V."/>
            <person name="Ament-Velasquez S.L."/>
            <person name="Kruys A."/>
            <person name="Hutchinson M.I."/>
            <person name="Powell A.J."/>
            <person name="Barry K."/>
            <person name="Miller A.N."/>
            <person name="Grigoriev I.V."/>
            <person name="Debuchy R."/>
            <person name="Gladieux P."/>
            <person name="Thoren M.H."/>
            <person name="Johannesson H."/>
        </authorList>
    </citation>
    <scope>NUCLEOTIDE SEQUENCE</scope>
    <source>
        <strain evidence="2">CBS 626.80</strain>
    </source>
</reference>